<evidence type="ECO:0000256" key="13">
    <source>
        <dbReference type="SAM" id="MobiDB-lite"/>
    </source>
</evidence>
<comment type="caution">
    <text evidence="14">The sequence shown here is derived from an EMBL/GenBank/DDBJ whole genome shotgun (WGS) entry which is preliminary data.</text>
</comment>
<evidence type="ECO:0000256" key="12">
    <source>
        <dbReference type="RuleBase" id="RU004478"/>
    </source>
</evidence>
<evidence type="ECO:0000256" key="5">
    <source>
        <dbReference type="ARBA" id="ARBA00023016"/>
    </source>
</evidence>
<evidence type="ECO:0000256" key="3">
    <source>
        <dbReference type="ARBA" id="ARBA00011738"/>
    </source>
</evidence>
<dbReference type="RefSeq" id="WP_132501905.1">
    <property type="nucleotide sequence ID" value="NZ_LVXA01000001.1"/>
</dbReference>
<dbReference type="PANTHER" id="PTHR21237">
    <property type="entry name" value="GRPE PROTEIN"/>
    <property type="match status" value="1"/>
</dbReference>
<dbReference type="PRINTS" id="PR00773">
    <property type="entry name" value="GRPEPROTEIN"/>
</dbReference>
<dbReference type="PROSITE" id="PS01071">
    <property type="entry name" value="GRPE"/>
    <property type="match status" value="1"/>
</dbReference>
<evidence type="ECO:0000256" key="6">
    <source>
        <dbReference type="ARBA" id="ARBA00023186"/>
    </source>
</evidence>
<dbReference type="Gene3D" id="3.90.20.20">
    <property type="match status" value="1"/>
</dbReference>
<dbReference type="SUPFAM" id="SSF58014">
    <property type="entry name" value="Coiled-coil domain of nucleotide exchange factor GrpE"/>
    <property type="match status" value="1"/>
</dbReference>
<dbReference type="GO" id="GO:0000774">
    <property type="term" value="F:adenyl-nucleotide exchange factor activity"/>
    <property type="evidence" value="ECO:0007669"/>
    <property type="project" value="InterPro"/>
</dbReference>
<dbReference type="GO" id="GO:0005829">
    <property type="term" value="C:cytosol"/>
    <property type="evidence" value="ECO:0007669"/>
    <property type="project" value="TreeGrafter"/>
</dbReference>
<dbReference type="InterPro" id="IPR013805">
    <property type="entry name" value="GrpE_CC"/>
</dbReference>
<dbReference type="Proteomes" id="UP000295537">
    <property type="component" value="Unassembled WGS sequence"/>
</dbReference>
<dbReference type="AlphaFoldDB" id="A0A4R2N5G6"/>
<evidence type="ECO:0000313" key="15">
    <source>
        <dbReference type="Proteomes" id="UP000295537"/>
    </source>
</evidence>
<protein>
    <recommendedName>
        <fullName evidence="8 10">Protein GrpE</fullName>
    </recommendedName>
    <alternativeName>
        <fullName evidence="9 10">HSP-70 cofactor</fullName>
    </alternativeName>
</protein>
<keyword evidence="15" id="KW-1185">Reference proteome</keyword>
<proteinExistence type="inferred from homology"/>
<dbReference type="GO" id="GO:0051087">
    <property type="term" value="F:protein-folding chaperone binding"/>
    <property type="evidence" value="ECO:0007669"/>
    <property type="project" value="InterPro"/>
</dbReference>
<dbReference type="PANTHER" id="PTHR21237:SF23">
    <property type="entry name" value="GRPE PROTEIN HOMOLOG, MITOCHONDRIAL"/>
    <property type="match status" value="1"/>
</dbReference>
<evidence type="ECO:0000256" key="2">
    <source>
        <dbReference type="ARBA" id="ARBA00009054"/>
    </source>
</evidence>
<dbReference type="InterPro" id="IPR009012">
    <property type="entry name" value="GrpE_head"/>
</dbReference>
<evidence type="ECO:0000256" key="11">
    <source>
        <dbReference type="RuleBase" id="RU000639"/>
    </source>
</evidence>
<comment type="similarity">
    <text evidence="2 10 12">Belongs to the GrpE family.</text>
</comment>
<dbReference type="NCBIfam" id="NF010738">
    <property type="entry name" value="PRK14140.1"/>
    <property type="match status" value="1"/>
</dbReference>
<keyword evidence="6 10" id="KW-0143">Chaperone</keyword>
<dbReference type="GO" id="GO:0042803">
    <property type="term" value="F:protein homodimerization activity"/>
    <property type="evidence" value="ECO:0007669"/>
    <property type="project" value="InterPro"/>
</dbReference>
<dbReference type="InterPro" id="IPR000740">
    <property type="entry name" value="GrpE"/>
</dbReference>
<evidence type="ECO:0000256" key="9">
    <source>
        <dbReference type="ARBA" id="ARBA00076414"/>
    </source>
</evidence>
<evidence type="ECO:0000256" key="8">
    <source>
        <dbReference type="ARBA" id="ARBA00072274"/>
    </source>
</evidence>
<evidence type="ECO:0000256" key="10">
    <source>
        <dbReference type="HAMAP-Rule" id="MF_01151"/>
    </source>
</evidence>
<comment type="function">
    <text evidence="7 10 11">Participates actively in the response to hyperosmotic and heat shock by preventing the aggregation of stress-denatured proteins, in association with DnaK and GrpE. It is the nucleotide exchange factor for DnaK and may function as a thermosensor. Unfolded proteins bind initially to DnaJ; upon interaction with the DnaJ-bound protein, DnaK hydrolyzes its bound ATP, resulting in the formation of a stable complex. GrpE releases ADP from DnaK; ATP binding to DnaK triggers the release of the substrate protein, thus completing the reaction cycle. Several rounds of ATP-dependent interactions between DnaJ, DnaK and GrpE are required for fully efficient folding.</text>
</comment>
<reference evidence="14 15" key="1">
    <citation type="submission" date="2019-03" db="EMBL/GenBank/DDBJ databases">
        <title>Genomic Encyclopedia of Type Strains, Phase IV (KMG-IV): sequencing the most valuable type-strain genomes for metagenomic binning, comparative biology and taxonomic classification.</title>
        <authorList>
            <person name="Goeker M."/>
        </authorList>
    </citation>
    <scope>NUCLEOTIDE SEQUENCE [LARGE SCALE GENOMIC DNA]</scope>
    <source>
        <strain evidence="14 15">DSM 16380</strain>
    </source>
</reference>
<evidence type="ECO:0000256" key="1">
    <source>
        <dbReference type="ARBA" id="ARBA00004496"/>
    </source>
</evidence>
<dbReference type="GO" id="GO:0051082">
    <property type="term" value="F:unfolded protein binding"/>
    <property type="evidence" value="ECO:0007669"/>
    <property type="project" value="TreeGrafter"/>
</dbReference>
<dbReference type="FunFam" id="2.30.22.10:FF:000001">
    <property type="entry name" value="Protein GrpE"/>
    <property type="match status" value="1"/>
</dbReference>
<sequence length="210" mass="23301">MINQTEKDVVEQTVSEQASAEQVGTEQNTTAEIDVMAGEEQREEVQESALLVEAQNRITELETYIAEADKREQDIQLRAQAEIQNIRRRADQDIEKAHKFALEKFSKELLTVVDNLERGLSALDDAVTDEKTQALVDGVEMTHKEFLSTLAKFGVEPVGVVGEVFNPELHQAISMQPAEGIDANHISVVLQKGYTLQGRVLRPAMVMVAG</sequence>
<feature type="compositionally biased region" description="Polar residues" evidence="13">
    <location>
        <begin position="12"/>
        <end position="31"/>
    </location>
</feature>
<gene>
    <name evidence="10" type="primary">grpE</name>
    <name evidence="14" type="ORF">EV693_11427</name>
</gene>
<dbReference type="HAMAP" id="MF_01151">
    <property type="entry name" value="GrpE"/>
    <property type="match status" value="1"/>
</dbReference>
<keyword evidence="4 10" id="KW-0963">Cytoplasm</keyword>
<comment type="subunit">
    <text evidence="3 10">Homodimer.</text>
</comment>
<feature type="region of interest" description="Disordered" evidence="13">
    <location>
        <begin position="1"/>
        <end position="31"/>
    </location>
</feature>
<dbReference type="OrthoDB" id="9789811at2"/>
<name>A0A4R2N5G6_9PAST</name>
<feature type="compositionally biased region" description="Basic and acidic residues" evidence="13">
    <location>
        <begin position="1"/>
        <end position="10"/>
    </location>
</feature>
<evidence type="ECO:0000256" key="4">
    <source>
        <dbReference type="ARBA" id="ARBA00022490"/>
    </source>
</evidence>
<dbReference type="EMBL" id="SLXJ01000014">
    <property type="protein sequence ID" value="TCP16110.1"/>
    <property type="molecule type" value="Genomic_DNA"/>
</dbReference>
<evidence type="ECO:0000256" key="7">
    <source>
        <dbReference type="ARBA" id="ARBA00053401"/>
    </source>
</evidence>
<dbReference type="NCBIfam" id="NF010748">
    <property type="entry name" value="PRK14150.1"/>
    <property type="match status" value="1"/>
</dbReference>
<keyword evidence="5 10" id="KW-0346">Stress response</keyword>
<dbReference type="Gene3D" id="2.30.22.10">
    <property type="entry name" value="Head domain of nucleotide exchange factor GrpE"/>
    <property type="match status" value="1"/>
</dbReference>
<organism evidence="14 15">
    <name type="scientific">Nicoletella semolina</name>
    <dbReference type="NCBI Taxonomy" id="271160"/>
    <lineage>
        <taxon>Bacteria</taxon>
        <taxon>Pseudomonadati</taxon>
        <taxon>Pseudomonadota</taxon>
        <taxon>Gammaproteobacteria</taxon>
        <taxon>Pasteurellales</taxon>
        <taxon>Pasteurellaceae</taxon>
        <taxon>Nicoletella</taxon>
    </lineage>
</organism>
<dbReference type="GO" id="GO:0006457">
    <property type="term" value="P:protein folding"/>
    <property type="evidence" value="ECO:0007669"/>
    <property type="project" value="InterPro"/>
</dbReference>
<dbReference type="Pfam" id="PF01025">
    <property type="entry name" value="GrpE"/>
    <property type="match status" value="1"/>
</dbReference>
<dbReference type="SUPFAM" id="SSF51064">
    <property type="entry name" value="Head domain of nucleotide exchange factor GrpE"/>
    <property type="match status" value="1"/>
</dbReference>
<evidence type="ECO:0000313" key="14">
    <source>
        <dbReference type="EMBL" id="TCP16110.1"/>
    </source>
</evidence>
<dbReference type="CDD" id="cd00446">
    <property type="entry name" value="GrpE"/>
    <property type="match status" value="1"/>
</dbReference>
<accession>A0A4R2N5G6</accession>
<comment type="subcellular location">
    <subcellularLocation>
        <location evidence="1 10">Cytoplasm</location>
    </subcellularLocation>
</comment>